<dbReference type="Proteomes" id="UP000286806">
    <property type="component" value="Unassembled WGS sequence"/>
</dbReference>
<dbReference type="NCBIfam" id="TIGR01308">
    <property type="entry name" value="rpmD_bact"/>
    <property type="match status" value="1"/>
</dbReference>
<evidence type="ECO:0000256" key="3">
    <source>
        <dbReference type="ARBA" id="ARBA00022980"/>
    </source>
</evidence>
<keyword evidence="3 5" id="KW-0689">Ribosomal protein</keyword>
<protein>
    <recommendedName>
        <fullName evidence="5">Large ribosomal subunit protein uL30</fullName>
    </recommendedName>
</protein>
<dbReference type="GO" id="GO:0022625">
    <property type="term" value="C:cytosolic large ribosomal subunit"/>
    <property type="evidence" value="ECO:0007669"/>
    <property type="project" value="TreeGrafter"/>
</dbReference>
<dbReference type="HAMAP" id="MF_01371_B">
    <property type="entry name" value="Ribosomal_uL30_B"/>
    <property type="match status" value="1"/>
</dbReference>
<dbReference type="CDD" id="cd01658">
    <property type="entry name" value="Ribosomal_L30"/>
    <property type="match status" value="1"/>
</dbReference>
<dbReference type="Pfam" id="PF00327">
    <property type="entry name" value="Ribosomal_L30"/>
    <property type="match status" value="1"/>
</dbReference>
<keyword evidence="4 5" id="KW-0687">Ribonucleoprotein</keyword>
<name>A0A401JFF9_9PROT</name>
<dbReference type="GO" id="GO:0003735">
    <property type="term" value="F:structural constituent of ribosome"/>
    <property type="evidence" value="ECO:0007669"/>
    <property type="project" value="InterPro"/>
</dbReference>
<feature type="domain" description="Large ribosomal subunit protein uL30-like ferredoxin-like fold" evidence="6">
    <location>
        <begin position="11"/>
        <end position="60"/>
    </location>
</feature>
<evidence type="ECO:0000256" key="4">
    <source>
        <dbReference type="ARBA" id="ARBA00023274"/>
    </source>
</evidence>
<organism evidence="7 8">
    <name type="scientific">Sulfuriferula multivorans</name>
    <dbReference type="NCBI Taxonomy" id="1559896"/>
    <lineage>
        <taxon>Bacteria</taxon>
        <taxon>Pseudomonadati</taxon>
        <taxon>Pseudomonadota</taxon>
        <taxon>Betaproteobacteria</taxon>
        <taxon>Nitrosomonadales</taxon>
        <taxon>Sulfuricellaceae</taxon>
        <taxon>Sulfuriferula</taxon>
    </lineage>
</organism>
<dbReference type="InterPro" id="IPR005996">
    <property type="entry name" value="Ribosomal_uL30_bac-type"/>
</dbReference>
<comment type="subunit">
    <text evidence="2 5">Part of the 50S ribosomal subunit.</text>
</comment>
<comment type="caution">
    <text evidence="7">The sequence shown here is derived from an EMBL/GenBank/DDBJ whole genome shotgun (WGS) entry which is preliminary data.</text>
</comment>
<sequence>MMSTAAAKMMKVTLVKSVIGTKQSHRACVRGLGLRRMHHTVEVLDTPANRGMVNKVNYLVKCEG</sequence>
<dbReference type="FunFam" id="3.30.1390.20:FF:000001">
    <property type="entry name" value="50S ribosomal protein L30"/>
    <property type="match status" value="1"/>
</dbReference>
<proteinExistence type="inferred from homology"/>
<dbReference type="EMBL" id="BGOW01000017">
    <property type="protein sequence ID" value="GBL46362.1"/>
    <property type="molecule type" value="Genomic_DNA"/>
</dbReference>
<dbReference type="Gene3D" id="3.30.1390.20">
    <property type="entry name" value="Ribosomal protein L30, ferredoxin-like fold domain"/>
    <property type="match status" value="1"/>
</dbReference>
<dbReference type="AlphaFoldDB" id="A0A401JFF9"/>
<keyword evidence="8" id="KW-1185">Reference proteome</keyword>
<evidence type="ECO:0000313" key="7">
    <source>
        <dbReference type="EMBL" id="GBL46362.1"/>
    </source>
</evidence>
<dbReference type="InterPro" id="IPR016082">
    <property type="entry name" value="Ribosomal_uL30_ferredoxin-like"/>
</dbReference>
<dbReference type="PIRSF" id="PIRSF002211">
    <property type="entry name" value="Ribosomal_L30_bac-type"/>
    <property type="match status" value="1"/>
</dbReference>
<comment type="similarity">
    <text evidence="1 5">Belongs to the universal ribosomal protein uL30 family.</text>
</comment>
<evidence type="ECO:0000256" key="5">
    <source>
        <dbReference type="HAMAP-Rule" id="MF_01371"/>
    </source>
</evidence>
<dbReference type="PANTHER" id="PTHR15892:SF2">
    <property type="entry name" value="LARGE RIBOSOMAL SUBUNIT PROTEIN UL30M"/>
    <property type="match status" value="1"/>
</dbReference>
<evidence type="ECO:0000313" key="8">
    <source>
        <dbReference type="Proteomes" id="UP000286806"/>
    </source>
</evidence>
<dbReference type="InterPro" id="IPR036919">
    <property type="entry name" value="Ribo_uL30_ferredoxin-like_sf"/>
</dbReference>
<dbReference type="GO" id="GO:0006412">
    <property type="term" value="P:translation"/>
    <property type="evidence" value="ECO:0007669"/>
    <property type="project" value="UniProtKB-UniRule"/>
</dbReference>
<dbReference type="PANTHER" id="PTHR15892">
    <property type="entry name" value="MITOCHONDRIAL RIBOSOMAL PROTEIN L30"/>
    <property type="match status" value="1"/>
</dbReference>
<evidence type="ECO:0000256" key="2">
    <source>
        <dbReference type="ARBA" id="ARBA00011838"/>
    </source>
</evidence>
<evidence type="ECO:0000259" key="6">
    <source>
        <dbReference type="Pfam" id="PF00327"/>
    </source>
</evidence>
<dbReference type="SUPFAM" id="SSF55129">
    <property type="entry name" value="Ribosomal protein L30p/L7e"/>
    <property type="match status" value="1"/>
</dbReference>
<evidence type="ECO:0000256" key="1">
    <source>
        <dbReference type="ARBA" id="ARBA00007594"/>
    </source>
</evidence>
<gene>
    <name evidence="5" type="primary">rpmD</name>
    <name evidence="7" type="ORF">SFMTTN_2175</name>
</gene>
<reference evidence="7 8" key="1">
    <citation type="journal article" date="2019" name="Front. Microbiol.">
        <title>Genomes of Neutrophilic Sulfur-Oxidizing Chemolithoautotrophs Representing 9 Proteobacterial Species From 8 Genera.</title>
        <authorList>
            <person name="Watanabe T."/>
            <person name="Kojima H."/>
            <person name="Umezawa K."/>
            <person name="Hori C."/>
            <person name="Takasuka T.E."/>
            <person name="Kato Y."/>
            <person name="Fukui M."/>
        </authorList>
    </citation>
    <scope>NUCLEOTIDE SEQUENCE [LARGE SCALE GENOMIC DNA]</scope>
    <source>
        <strain evidence="7 8">TTN</strain>
    </source>
</reference>
<accession>A0A401JFF9</accession>